<dbReference type="PANTHER" id="PTHR46387">
    <property type="entry name" value="POLYNUCLEOTIDYL TRANSFERASE, RIBONUCLEASE H-LIKE SUPERFAMILY PROTEIN"/>
    <property type="match status" value="1"/>
</dbReference>
<keyword evidence="5" id="KW-0479">Metal-binding</keyword>
<keyword evidence="6" id="KW-0255">Endonuclease</keyword>
<feature type="region of interest" description="Disordered" evidence="9">
    <location>
        <begin position="134"/>
        <end position="176"/>
    </location>
</feature>
<dbReference type="InterPro" id="IPR012337">
    <property type="entry name" value="RNaseH-like_sf"/>
</dbReference>
<sequence length="494" mass="53900">MDRRSSHSNSNQKRGTFGFCFIESLFLLLLLLLLLRTTIAAQCAMPLSFVCNRTHTAAIRTLRSFSTTAVNANPKARTNNMPKRKAGPKFYAVASGRIPGIYTTWAECQTQVKGFSNAKFKSFGTVEEAESFVKKENPNAGEKTHRKPQGSVGALVSEKATSVKKQKHNLGKPSSSFAGYVARNMERSEVRADPTLKRFVEAEIDKILFSEQHTDAAGTDWSIVPLVPLPATDPPATEFEKGSRTVGSSCNSDPDSDGDNLARTPPPHKLSFHVMFDGGSRGNPHGHAGAGTYVVTRSYSRSGPQSEEPDNAAAKGARKTPKTTRPKESLAEERANIRTYLGMGELTNNQAEYQGLLTGLEYVSEALKRVDRLASVELLVQGDSDLILKQVRGEYACKSPKLRPYHSRAVALIEDLSRDCRRRLGCAPEIALEHVYRNHNEVADALANDAMDARRSWTTTTTKKTGATAPGEKTTNDQTVDGRGPGNDDGAIEV</sequence>
<evidence type="ECO:0000313" key="13">
    <source>
        <dbReference type="Proteomes" id="UP000291116"/>
    </source>
</evidence>
<dbReference type="Gene3D" id="3.40.970.10">
    <property type="entry name" value="Ribonuclease H1, N-terminal domain"/>
    <property type="match status" value="1"/>
</dbReference>
<dbReference type="CDD" id="cd09279">
    <property type="entry name" value="RNase_HI_like"/>
    <property type="match status" value="1"/>
</dbReference>
<evidence type="ECO:0000259" key="11">
    <source>
        <dbReference type="Pfam" id="PF13456"/>
    </source>
</evidence>
<name>A0A448ZCV0_9STRA</name>
<dbReference type="GO" id="GO:0003676">
    <property type="term" value="F:nucleic acid binding"/>
    <property type="evidence" value="ECO:0007669"/>
    <property type="project" value="InterPro"/>
</dbReference>
<dbReference type="Gene3D" id="3.30.420.10">
    <property type="entry name" value="Ribonuclease H-like superfamily/Ribonuclease H"/>
    <property type="match status" value="1"/>
</dbReference>
<accession>A0A448ZCV0</accession>
<evidence type="ECO:0000256" key="8">
    <source>
        <dbReference type="ARBA" id="ARBA00022842"/>
    </source>
</evidence>
<organism evidence="12 13">
    <name type="scientific">Pseudo-nitzschia multistriata</name>
    <dbReference type="NCBI Taxonomy" id="183589"/>
    <lineage>
        <taxon>Eukaryota</taxon>
        <taxon>Sar</taxon>
        <taxon>Stramenopiles</taxon>
        <taxon>Ochrophyta</taxon>
        <taxon>Bacillariophyta</taxon>
        <taxon>Bacillariophyceae</taxon>
        <taxon>Bacillariophycidae</taxon>
        <taxon>Bacillariales</taxon>
        <taxon>Bacillariaceae</taxon>
        <taxon>Pseudo-nitzschia</taxon>
    </lineage>
</organism>
<dbReference type="InterPro" id="IPR011320">
    <property type="entry name" value="RNase_H1_N"/>
</dbReference>
<dbReference type="EMBL" id="CAACVS010000241">
    <property type="protein sequence ID" value="VEU39873.1"/>
    <property type="molecule type" value="Genomic_DNA"/>
</dbReference>
<dbReference type="OrthoDB" id="1938096at2759"/>
<dbReference type="SUPFAM" id="SSF55658">
    <property type="entry name" value="L9 N-domain-like"/>
    <property type="match status" value="1"/>
</dbReference>
<dbReference type="InterPro" id="IPR002156">
    <property type="entry name" value="RNaseH_domain"/>
</dbReference>
<dbReference type="SUPFAM" id="SSF53098">
    <property type="entry name" value="Ribonuclease H-like"/>
    <property type="match status" value="1"/>
</dbReference>
<dbReference type="InterPro" id="IPR036397">
    <property type="entry name" value="RNaseH_sf"/>
</dbReference>
<dbReference type="AlphaFoldDB" id="A0A448ZCV0"/>
<comment type="cofactor">
    <cofactor evidence="1">
        <name>Mg(2+)</name>
        <dbReference type="ChEBI" id="CHEBI:18420"/>
    </cofactor>
</comment>
<evidence type="ECO:0000256" key="4">
    <source>
        <dbReference type="ARBA" id="ARBA00022722"/>
    </source>
</evidence>
<protein>
    <recommendedName>
        <fullName evidence="3">ribonuclease H</fullName>
        <ecNumber evidence="3">3.1.26.4</ecNumber>
    </recommendedName>
</protein>
<evidence type="ECO:0000256" key="9">
    <source>
        <dbReference type="SAM" id="MobiDB-lite"/>
    </source>
</evidence>
<evidence type="ECO:0000256" key="2">
    <source>
        <dbReference type="ARBA" id="ARBA00005300"/>
    </source>
</evidence>
<evidence type="ECO:0000256" key="6">
    <source>
        <dbReference type="ARBA" id="ARBA00022759"/>
    </source>
</evidence>
<dbReference type="InterPro" id="IPR009027">
    <property type="entry name" value="Ribosomal_bL9/RNase_H1_N"/>
</dbReference>
<dbReference type="FunFam" id="3.40.970.10:FF:000001">
    <property type="entry name" value="Ribonuclease H1"/>
    <property type="match status" value="1"/>
</dbReference>
<keyword evidence="4" id="KW-0540">Nuclease</keyword>
<feature type="region of interest" description="Disordered" evidence="9">
    <location>
        <begin position="299"/>
        <end position="332"/>
    </location>
</feature>
<dbReference type="PANTHER" id="PTHR46387:SF2">
    <property type="entry name" value="RIBONUCLEASE HI"/>
    <property type="match status" value="1"/>
</dbReference>
<reference evidence="12 13" key="1">
    <citation type="submission" date="2019-01" db="EMBL/GenBank/DDBJ databases">
        <authorList>
            <person name="Ferrante I. M."/>
        </authorList>
    </citation>
    <scope>NUCLEOTIDE SEQUENCE [LARGE SCALE GENOMIC DNA]</scope>
    <source>
        <strain evidence="12 13">B856</strain>
    </source>
</reference>
<dbReference type="Pfam" id="PF13456">
    <property type="entry name" value="RVT_3"/>
    <property type="match status" value="1"/>
</dbReference>
<dbReference type="InterPro" id="IPR037056">
    <property type="entry name" value="RNase_H1_N_sf"/>
</dbReference>
<evidence type="ECO:0000256" key="5">
    <source>
        <dbReference type="ARBA" id="ARBA00022723"/>
    </source>
</evidence>
<evidence type="ECO:0000256" key="7">
    <source>
        <dbReference type="ARBA" id="ARBA00022801"/>
    </source>
</evidence>
<evidence type="ECO:0000313" key="12">
    <source>
        <dbReference type="EMBL" id="VEU39873.1"/>
    </source>
</evidence>
<dbReference type="EC" id="3.1.26.4" evidence="3"/>
<feature type="region of interest" description="Disordered" evidence="9">
    <location>
        <begin position="232"/>
        <end position="271"/>
    </location>
</feature>
<evidence type="ECO:0000256" key="3">
    <source>
        <dbReference type="ARBA" id="ARBA00012180"/>
    </source>
</evidence>
<feature type="domain" description="Ribonuclease H1 N-terminal" evidence="10">
    <location>
        <begin position="89"/>
        <end position="132"/>
    </location>
</feature>
<gene>
    <name evidence="12" type="ORF">PSNMU_V1.4_AUG-EV-PASAV3_0067390</name>
</gene>
<keyword evidence="13" id="KW-1185">Reference proteome</keyword>
<dbReference type="GO" id="GO:0046872">
    <property type="term" value="F:metal ion binding"/>
    <property type="evidence" value="ECO:0007669"/>
    <property type="project" value="UniProtKB-KW"/>
</dbReference>
<feature type="domain" description="RNase H type-1" evidence="11">
    <location>
        <begin position="346"/>
        <end position="450"/>
    </location>
</feature>
<comment type="similarity">
    <text evidence="2">Belongs to the RNase H family.</text>
</comment>
<proteinExistence type="inferred from homology"/>
<keyword evidence="8" id="KW-0460">Magnesium</keyword>
<feature type="compositionally biased region" description="Low complexity" evidence="9">
    <location>
        <begin position="458"/>
        <end position="473"/>
    </location>
</feature>
<evidence type="ECO:0000256" key="1">
    <source>
        <dbReference type="ARBA" id="ARBA00001946"/>
    </source>
</evidence>
<keyword evidence="7" id="KW-0378">Hydrolase</keyword>
<dbReference type="Pfam" id="PF01693">
    <property type="entry name" value="Cauli_VI"/>
    <property type="match status" value="1"/>
</dbReference>
<evidence type="ECO:0000259" key="10">
    <source>
        <dbReference type="Pfam" id="PF01693"/>
    </source>
</evidence>
<feature type="region of interest" description="Disordered" evidence="9">
    <location>
        <begin position="457"/>
        <end position="494"/>
    </location>
</feature>
<dbReference type="Proteomes" id="UP000291116">
    <property type="component" value="Unassembled WGS sequence"/>
</dbReference>
<dbReference type="GO" id="GO:0004523">
    <property type="term" value="F:RNA-DNA hybrid ribonuclease activity"/>
    <property type="evidence" value="ECO:0007669"/>
    <property type="project" value="UniProtKB-EC"/>
</dbReference>